<evidence type="ECO:0000313" key="3">
    <source>
        <dbReference type="EMBL" id="AER66691.1"/>
    </source>
</evidence>
<feature type="domain" description="Pyruvate/ketoisovalerate oxidoreductase catalytic" evidence="2">
    <location>
        <begin position="13"/>
        <end position="178"/>
    </location>
</feature>
<accession>G7V9Z1</accession>
<dbReference type="AlphaFoldDB" id="G7V9Z1"/>
<sequence>MSSRYEIRFAGSGGQGVILAAVITGEAAALYEGLNSVQSQAYGPEARGGKSKSEVVISEGNIDYPKAMEPDLQIILNQTSCDEFAFDTKKGGVVILDDTYVKEAPKIDAEVYMVPIVKTAREKIGRELVTNMVALGAMAKILERKGIMKPENIKKAILARVPKGTEEMNAKAFEEGYALIN</sequence>
<dbReference type="InterPro" id="IPR052554">
    <property type="entry name" value="2-oxoglutarate_synth_KorC"/>
</dbReference>
<gene>
    <name evidence="3" type="ordered locus">Tlie_0958</name>
</gene>
<dbReference type="Pfam" id="PF01558">
    <property type="entry name" value="POR"/>
    <property type="match status" value="1"/>
</dbReference>
<reference evidence="3 4" key="2">
    <citation type="journal article" date="2012" name="Stand. Genomic Sci.">
        <title>Genome sequence of the moderately thermophilic, amino-acid-degrading and sulfur-reducing bacterium Thermovirga lienii type strain (Cas60314(T)).</title>
        <authorList>
            <person name="Goker M."/>
            <person name="Saunders E."/>
            <person name="Lapidus A."/>
            <person name="Nolan M."/>
            <person name="Lucas S."/>
            <person name="Hammon N."/>
            <person name="Deshpande S."/>
            <person name="Cheng J.F."/>
            <person name="Han C."/>
            <person name="Tapia R."/>
            <person name="Goodwin L.A."/>
            <person name="Pitluck S."/>
            <person name="Liolios K."/>
            <person name="Mavromatis K."/>
            <person name="Pagani I."/>
            <person name="Ivanova N."/>
            <person name="Mikhailova N."/>
            <person name="Pati A."/>
            <person name="Chen A."/>
            <person name="Palaniappan K."/>
            <person name="Land M."/>
            <person name="Chang Y.J."/>
            <person name="Jeffries C.D."/>
            <person name="Brambilla E.M."/>
            <person name="Rohde M."/>
            <person name="Spring S."/>
            <person name="Detter J.C."/>
            <person name="Woyke T."/>
            <person name="Bristow J."/>
            <person name="Eisen J.A."/>
            <person name="Markowitz V."/>
            <person name="Hugenholtz P."/>
            <person name="Kyrpides N.C."/>
            <person name="Klenk H.P."/>
        </authorList>
    </citation>
    <scope>NUCLEOTIDE SEQUENCE [LARGE SCALE GENOMIC DNA]</scope>
    <source>
        <strain evidence="4">ATCC BAA-1197 / DSM 17291 / Cas60314</strain>
    </source>
</reference>
<dbReference type="InterPro" id="IPR002869">
    <property type="entry name" value="Pyrv_flavodox_OxRed_cen"/>
</dbReference>
<organism evidence="3 4">
    <name type="scientific">Thermovirga lienii (strain ATCC BAA-1197 / DSM 17291 / Cas60314)</name>
    <dbReference type="NCBI Taxonomy" id="580340"/>
    <lineage>
        <taxon>Bacteria</taxon>
        <taxon>Thermotogati</taxon>
        <taxon>Synergistota</taxon>
        <taxon>Synergistia</taxon>
        <taxon>Synergistales</taxon>
        <taxon>Thermovirgaceae</taxon>
        <taxon>Thermovirga</taxon>
    </lineage>
</organism>
<proteinExistence type="predicted"/>
<evidence type="ECO:0000259" key="2">
    <source>
        <dbReference type="Pfam" id="PF01558"/>
    </source>
</evidence>
<dbReference type="STRING" id="580340.Tlie_0958"/>
<evidence type="ECO:0000256" key="1">
    <source>
        <dbReference type="ARBA" id="ARBA00023002"/>
    </source>
</evidence>
<keyword evidence="3" id="KW-0670">Pyruvate</keyword>
<dbReference type="KEGG" id="tli:Tlie_0958"/>
<dbReference type="SUPFAM" id="SSF53323">
    <property type="entry name" value="Pyruvate-ferredoxin oxidoreductase, PFOR, domain III"/>
    <property type="match status" value="1"/>
</dbReference>
<dbReference type="Proteomes" id="UP000005868">
    <property type="component" value="Chromosome"/>
</dbReference>
<evidence type="ECO:0000313" key="4">
    <source>
        <dbReference type="Proteomes" id="UP000005868"/>
    </source>
</evidence>
<dbReference type="Gene3D" id="3.40.920.10">
    <property type="entry name" value="Pyruvate-ferredoxin oxidoreductase, PFOR, domain III"/>
    <property type="match status" value="1"/>
</dbReference>
<dbReference type="InterPro" id="IPR019752">
    <property type="entry name" value="Pyrv/ketoisovalerate_OxRed_cat"/>
</dbReference>
<keyword evidence="4" id="KW-1185">Reference proteome</keyword>
<keyword evidence="1" id="KW-0560">Oxidoreductase</keyword>
<dbReference type="OrthoDB" id="9789125at2"/>
<dbReference type="HOGENOM" id="CLU_087284_0_0_0"/>
<dbReference type="GO" id="GO:0016903">
    <property type="term" value="F:oxidoreductase activity, acting on the aldehyde or oxo group of donors"/>
    <property type="evidence" value="ECO:0007669"/>
    <property type="project" value="InterPro"/>
</dbReference>
<protein>
    <submittedName>
        <fullName evidence="3">Pyruvate/ketoisovalerate oxidoreductase, catalytic domain protein</fullName>
    </submittedName>
</protein>
<dbReference type="PANTHER" id="PTHR42730:SF1">
    <property type="entry name" value="2-OXOGLUTARATE SYNTHASE SUBUNIT KORC"/>
    <property type="match status" value="1"/>
</dbReference>
<name>G7V9Z1_THELD</name>
<dbReference type="eggNOG" id="COG1014">
    <property type="taxonomic scope" value="Bacteria"/>
</dbReference>
<dbReference type="EMBL" id="CP003096">
    <property type="protein sequence ID" value="AER66691.1"/>
    <property type="molecule type" value="Genomic_DNA"/>
</dbReference>
<reference evidence="4" key="1">
    <citation type="submission" date="2011-10" db="EMBL/GenBank/DDBJ databases">
        <title>The complete genome of chromosome of Thermovirga lienii DSM 17291.</title>
        <authorList>
            <consortium name="US DOE Joint Genome Institute (JGI-PGF)"/>
            <person name="Lucas S."/>
            <person name="Copeland A."/>
            <person name="Lapidus A."/>
            <person name="Glavina del Rio T."/>
            <person name="Dalin E."/>
            <person name="Tice H."/>
            <person name="Bruce D."/>
            <person name="Goodwin L."/>
            <person name="Pitluck S."/>
            <person name="Peters L."/>
            <person name="Mikhailova N."/>
            <person name="Saunders E."/>
            <person name="Kyrpides N."/>
            <person name="Mavromatis K."/>
            <person name="Ivanova N."/>
            <person name="Last F.I."/>
            <person name="Brettin T."/>
            <person name="Detter J.C."/>
            <person name="Han C."/>
            <person name="Larimer F."/>
            <person name="Land M."/>
            <person name="Hauser L."/>
            <person name="Markowitz V."/>
            <person name="Cheng J.-F."/>
            <person name="Hugenholtz P."/>
            <person name="Woyke T."/>
            <person name="Wu D."/>
            <person name="Spring S."/>
            <person name="Schroeder M."/>
            <person name="Brambilla E.-M."/>
            <person name="Klenk H.-P."/>
            <person name="Eisen J.A."/>
        </authorList>
    </citation>
    <scope>NUCLEOTIDE SEQUENCE [LARGE SCALE GENOMIC DNA]</scope>
    <source>
        <strain evidence="4">ATCC BAA-1197 / DSM 17291 / Cas60314</strain>
    </source>
</reference>
<dbReference type="PANTHER" id="PTHR42730">
    <property type="entry name" value="2-OXOGLUTARATE SYNTHASE SUBUNIT KORC"/>
    <property type="match status" value="1"/>
</dbReference>